<dbReference type="Gene3D" id="3.40.50.1820">
    <property type="entry name" value="alpha/beta hydrolase"/>
    <property type="match status" value="2"/>
</dbReference>
<dbReference type="SUPFAM" id="SSF53474">
    <property type="entry name" value="alpha/beta-Hydrolases"/>
    <property type="match status" value="2"/>
</dbReference>
<dbReference type="PANTHER" id="PTHR40841:SF2">
    <property type="entry name" value="SIDEROPHORE-DEGRADING ESTERASE (EUROFUNG)"/>
    <property type="match status" value="1"/>
</dbReference>
<dbReference type="GO" id="GO:0016788">
    <property type="term" value="F:hydrolase activity, acting on ester bonds"/>
    <property type="evidence" value="ECO:0007669"/>
    <property type="project" value="TreeGrafter"/>
</dbReference>
<feature type="compositionally biased region" description="Low complexity" evidence="3">
    <location>
        <begin position="368"/>
        <end position="383"/>
    </location>
</feature>
<evidence type="ECO:0008006" key="6">
    <source>
        <dbReference type="Google" id="ProtNLM"/>
    </source>
</evidence>
<comment type="similarity">
    <text evidence="1">Belongs to the esterase D family.</text>
</comment>
<dbReference type="EMBL" id="MWIP01000017">
    <property type="protein sequence ID" value="KAF1685089.1"/>
    <property type="molecule type" value="Genomic_DNA"/>
</dbReference>
<accession>A0A7V8K5Z9</accession>
<dbReference type="AlphaFoldDB" id="A0A7V8K5Z9"/>
<dbReference type="InterPro" id="IPR029058">
    <property type="entry name" value="AB_hydrolase_fold"/>
</dbReference>
<evidence type="ECO:0000313" key="4">
    <source>
        <dbReference type="EMBL" id="KAF1685089.1"/>
    </source>
</evidence>
<dbReference type="InterPro" id="IPR000801">
    <property type="entry name" value="Esterase-like"/>
</dbReference>
<evidence type="ECO:0000256" key="3">
    <source>
        <dbReference type="SAM" id="MobiDB-lite"/>
    </source>
</evidence>
<evidence type="ECO:0000313" key="5">
    <source>
        <dbReference type="Proteomes" id="UP000462066"/>
    </source>
</evidence>
<organism evidence="4 5">
    <name type="scientific">Pseudoxanthomonas broegbernensis</name>
    <dbReference type="NCBI Taxonomy" id="83619"/>
    <lineage>
        <taxon>Bacteria</taxon>
        <taxon>Pseudomonadati</taxon>
        <taxon>Pseudomonadota</taxon>
        <taxon>Gammaproteobacteria</taxon>
        <taxon>Lysobacterales</taxon>
        <taxon>Lysobacteraceae</taxon>
        <taxon>Pseudoxanthomonas</taxon>
    </lineage>
</organism>
<keyword evidence="5" id="KW-1185">Reference proteome</keyword>
<dbReference type="Proteomes" id="UP000462066">
    <property type="component" value="Unassembled WGS sequence"/>
</dbReference>
<dbReference type="RefSeq" id="WP_162311994.1">
    <property type="nucleotide sequence ID" value="NZ_JACHGU010000010.1"/>
</dbReference>
<keyword evidence="2" id="KW-0378">Hydrolase</keyword>
<proteinExistence type="inferred from homology"/>
<dbReference type="InterPro" id="IPR052558">
    <property type="entry name" value="Siderophore_Hydrolase_D"/>
</dbReference>
<dbReference type="Pfam" id="PF00756">
    <property type="entry name" value="Esterase"/>
    <property type="match status" value="1"/>
</dbReference>
<evidence type="ECO:0000256" key="2">
    <source>
        <dbReference type="ARBA" id="ARBA00022801"/>
    </source>
</evidence>
<gene>
    <name evidence="4" type="ORF">B1992_13275</name>
</gene>
<feature type="region of interest" description="Disordered" evidence="3">
    <location>
        <begin position="362"/>
        <end position="383"/>
    </location>
</feature>
<reference evidence="4 5" key="1">
    <citation type="submission" date="2017-10" db="EMBL/GenBank/DDBJ databases">
        <title>Whole genome sequencing of Pseudoxanthomonas broegbernensis DSM 12573(T).</title>
        <authorList>
            <person name="Kumar S."/>
            <person name="Bansal K."/>
            <person name="Kaur A."/>
            <person name="Patil P."/>
            <person name="Sharma S."/>
            <person name="Patil P.B."/>
        </authorList>
    </citation>
    <scope>NUCLEOTIDE SEQUENCE [LARGE SCALE GENOMIC DNA]</scope>
    <source>
        <strain evidence="4 5">DSM 12573</strain>
    </source>
</reference>
<sequence>MTPSRFCARAGAFFPARPTRLAAARDATLARAVRRAAPALLLGALAWLPAHARAAETTAASSVPDAACAAAASPASWSEYSVPVEGTEVRVMQADNGRRHRVYVWAPPGPAPAHGRPVIYVLDGETTFMLVRDLALALAEHYPGTELPVVVALGYDYAQPYSAEALRGTLVERTFDYTPAVPESLLGESFNAQPWPPSGGADEFLDFIEWRLKPAIAGEHAIDPDRQVLMGHSFGGLLTLHALFTRPYMFDTYVASSPSLWYGAGYLGRAQARFAEAWAGRLAGKRLLLTVGDLEQSRAPDRGEWGRAEWLAGNRMVEGLEQMVRRLEPLRALGLELRSRRYENQTHLSVKPPALDEGLRFALRPPTGAGRSSPAGAASAAGRPPVYRMPARQRWEMDGHEVSVILPVFPDSLQAPEAGYPVVFHLGGSPGIYADSLRRLEGAAVTEPAIVVGVRSLDADRAAPGEAALAAIGRAVLPCLRARYPVDASRLSLLAHGRTAAAALRELGRDGSAFGTVALLHPDAEAIEAAAADPGLAEHARAARGRRLLVMVGDAPNGRDAPGSADDSDRVPAAAQALVGRLRAGAPRAPEAGVRVLHGEDNVFSIAAVAEALMFSVGRAASLRAVDPGP</sequence>
<dbReference type="PANTHER" id="PTHR40841">
    <property type="entry name" value="SIDEROPHORE TRIACETYLFUSARININE C ESTERASE"/>
    <property type="match status" value="1"/>
</dbReference>
<name>A0A7V8K5Z9_9GAMM</name>
<comment type="caution">
    <text evidence="4">The sequence shown here is derived from an EMBL/GenBank/DDBJ whole genome shotgun (WGS) entry which is preliminary data.</text>
</comment>
<protein>
    <recommendedName>
        <fullName evidence="6">Alpha/beta hydrolase</fullName>
    </recommendedName>
</protein>
<evidence type="ECO:0000256" key="1">
    <source>
        <dbReference type="ARBA" id="ARBA00005622"/>
    </source>
</evidence>